<organism evidence="2 3">
    <name type="scientific">Hortaea werneckii</name>
    <name type="common">Black yeast</name>
    <name type="synonym">Cladosporium werneckii</name>
    <dbReference type="NCBI Taxonomy" id="91943"/>
    <lineage>
        <taxon>Eukaryota</taxon>
        <taxon>Fungi</taxon>
        <taxon>Dikarya</taxon>
        <taxon>Ascomycota</taxon>
        <taxon>Pezizomycotina</taxon>
        <taxon>Dothideomycetes</taxon>
        <taxon>Dothideomycetidae</taxon>
        <taxon>Mycosphaerellales</taxon>
        <taxon>Teratosphaeriaceae</taxon>
        <taxon>Hortaea</taxon>
    </lineage>
</organism>
<feature type="compositionally biased region" description="Low complexity" evidence="1">
    <location>
        <begin position="402"/>
        <end position="411"/>
    </location>
</feature>
<dbReference type="VEuPathDB" id="FungiDB:BTJ68_13141"/>
<name>A0A3M7EME8_HORWE</name>
<feature type="region of interest" description="Disordered" evidence="1">
    <location>
        <begin position="21"/>
        <end position="256"/>
    </location>
</feature>
<reference evidence="2 3" key="1">
    <citation type="journal article" date="2018" name="BMC Genomics">
        <title>Genomic evidence for intraspecific hybridization in a clonal and extremely halotolerant yeast.</title>
        <authorList>
            <person name="Gostincar C."/>
            <person name="Stajich J.E."/>
            <person name="Zupancic J."/>
            <person name="Zalar P."/>
            <person name="Gunde-Cimerman N."/>
        </authorList>
    </citation>
    <scope>NUCLEOTIDE SEQUENCE [LARGE SCALE GENOMIC DNA]</scope>
    <source>
        <strain evidence="2 3">EXF-171</strain>
    </source>
</reference>
<gene>
    <name evidence="2" type="ORF">D0862_13493</name>
</gene>
<feature type="compositionally biased region" description="Low complexity" evidence="1">
    <location>
        <begin position="611"/>
        <end position="622"/>
    </location>
</feature>
<dbReference type="EMBL" id="QWIQ01000751">
    <property type="protein sequence ID" value="RMY77788.1"/>
    <property type="molecule type" value="Genomic_DNA"/>
</dbReference>
<protein>
    <submittedName>
        <fullName evidence="2">Uncharacterized protein</fullName>
    </submittedName>
</protein>
<comment type="caution">
    <text evidence="2">The sequence shown here is derived from an EMBL/GenBank/DDBJ whole genome shotgun (WGS) entry which is preliminary data.</text>
</comment>
<feature type="compositionally biased region" description="Low complexity" evidence="1">
    <location>
        <begin position="127"/>
        <end position="140"/>
    </location>
</feature>
<evidence type="ECO:0000313" key="2">
    <source>
        <dbReference type="EMBL" id="RMY77788.1"/>
    </source>
</evidence>
<feature type="compositionally biased region" description="Polar residues" evidence="1">
    <location>
        <begin position="363"/>
        <end position="372"/>
    </location>
</feature>
<evidence type="ECO:0000313" key="3">
    <source>
        <dbReference type="Proteomes" id="UP000281468"/>
    </source>
</evidence>
<proteinExistence type="predicted"/>
<feature type="compositionally biased region" description="Basic and acidic residues" evidence="1">
    <location>
        <begin position="219"/>
        <end position="235"/>
    </location>
</feature>
<feature type="compositionally biased region" description="Basic and acidic residues" evidence="1">
    <location>
        <begin position="21"/>
        <end position="47"/>
    </location>
</feature>
<dbReference type="Proteomes" id="UP000281468">
    <property type="component" value="Unassembled WGS sequence"/>
</dbReference>
<dbReference type="AlphaFoldDB" id="A0A3M7EME8"/>
<feature type="compositionally biased region" description="Low complexity" evidence="1">
    <location>
        <begin position="679"/>
        <end position="704"/>
    </location>
</feature>
<accession>A0A3M7EME8</accession>
<evidence type="ECO:0000256" key="1">
    <source>
        <dbReference type="SAM" id="MobiDB-lite"/>
    </source>
</evidence>
<feature type="compositionally biased region" description="Basic residues" evidence="1">
    <location>
        <begin position="69"/>
        <end position="84"/>
    </location>
</feature>
<feature type="compositionally biased region" description="Basic and acidic residues" evidence="1">
    <location>
        <begin position="58"/>
        <end position="68"/>
    </location>
</feature>
<feature type="region of interest" description="Disordered" evidence="1">
    <location>
        <begin position="282"/>
        <end position="757"/>
    </location>
</feature>
<feature type="compositionally biased region" description="Basic and acidic residues" evidence="1">
    <location>
        <begin position="486"/>
        <end position="501"/>
    </location>
</feature>
<feature type="compositionally biased region" description="Low complexity" evidence="1">
    <location>
        <begin position="195"/>
        <end position="213"/>
    </location>
</feature>
<feature type="compositionally biased region" description="Polar residues" evidence="1">
    <location>
        <begin position="156"/>
        <end position="169"/>
    </location>
</feature>
<feature type="compositionally biased region" description="Polar residues" evidence="1">
    <location>
        <begin position="664"/>
        <end position="674"/>
    </location>
</feature>
<feature type="compositionally biased region" description="Low complexity" evidence="1">
    <location>
        <begin position="651"/>
        <end position="663"/>
    </location>
</feature>
<feature type="compositionally biased region" description="Acidic residues" evidence="1">
    <location>
        <begin position="108"/>
        <end position="124"/>
    </location>
</feature>
<feature type="compositionally biased region" description="Low complexity" evidence="1">
    <location>
        <begin position="447"/>
        <end position="459"/>
    </location>
</feature>
<feature type="compositionally biased region" description="Polar residues" evidence="1">
    <location>
        <begin position="582"/>
        <end position="599"/>
    </location>
</feature>
<sequence length="825" mass="86000">MGRMTRAKAANLAEKLHVDEDAVLEMPEHDKNAIAKLETPEKDERPPLGEIAPNSGSGHEDEVADMKRSTKGRKTAKKGAKGRKKDLAASANAQMEVEEEGGKPGVDDAAEEALSEEPDDELSDNDATVAAAAASITEASQPEKTLSLETLPVRMTRSQRAQDQRTPQETNEELEDESEPKTVEQPSLHIDIQQAEEASPAPAPASPLATATPKVIASLRKDNTGMRSTSNKENEGPSEASIPVPARDASLTPSRSTSNYDALEAAVVEAATPPSVSRRASAAEVHAVESQPVESSLRAEDVGALLAEQPADSSIESLAEPANDEAPNEVVALETPPVEASPQSGTVDTLLPEQPADTPIESPPTQMSQEAQVSIKHDTQQPQATSEPPVATDALKDALEQVASEASPADAPAEKPKPKTKKPAPVVRTTKASAARMSLAQGEKVGAAKAPASARPRPSTVRQSTVIKPAAEKSQRGPSTSTQKPAAEKSEKSIQPKKEATIPHSKPRPVNLSFPTPPPPPKSKKAPTTSTFQLPGEAIAAKLKAAREERMKKEADQPEEKKPSTFKARPAPALKKTPSVVRPTTSTKARESMVNTKPTGSAAPPTGLKRASTVNAASTSTTRPKAAVPPRSTTRPEDKGLKVAKRPPPTTTNAAAPANPTRPSSLTNRTSSAPRPSIAGRSGPSSSTTTSSAPAAGSAPQQQRILSKGTAKGKEVFGRALLAKEAAGKEKREKEEAARKAREVAAERGRQASREWAEKQRLRKLGVVGGKNGGGGGKAVVMGQATEGVKGEEGPAVSADGGDGVAVPAVDLEAKGDDGLGVMAS</sequence>
<feature type="compositionally biased region" description="Basic and acidic residues" evidence="1">
    <location>
        <begin position="545"/>
        <end position="563"/>
    </location>
</feature>
<feature type="compositionally biased region" description="Basic and acidic residues" evidence="1">
    <location>
        <begin position="726"/>
        <end position="757"/>
    </location>
</feature>